<dbReference type="PANTHER" id="PTHR19211">
    <property type="entry name" value="ATP-BINDING TRANSPORT PROTEIN-RELATED"/>
    <property type="match status" value="1"/>
</dbReference>
<evidence type="ECO:0000256" key="4">
    <source>
        <dbReference type="SAM" id="MobiDB-lite"/>
    </source>
</evidence>
<sequence length="525" mass="57295">MLFYTLPSDNTRGGGGTRDVMLENFSLGNGGKELIVDATVMLAFGRRYGLIGRNGTGKTTLLRALAAMEVKGIPPTCQVLHVEQEVAGDDTPVVEAVLACDPERTQLLQEEADLLRILSKEPPESSDGGPAGGPDGAVPSAGEEGKARAAAAVAAAAGGGAVASGAGSAAGADEAAMAARLVVVYQRLQEIDAYVLWLEDYLVRWPKTLLVVSHAREFLNVVATDILHLHSQKIVTYKGNYSLFERTMTERLRNAKKAAEAQDTKRKHVQQFIDRFRLFERTMTERLRNAKKAAEAQDTKRKHVQQFIDRFRFNANRAALVQSRIKALERMSEVELMEEGPNGIGKSTLLNLISGKLQPTVGTITRNTRVGVRLATFSQHHVDGLDLSLTPLQIMARTFPDIKEPELRGHLSSFGVPATLAGQAMYTLSGGQKSRVAFAKMTFTKPHILLLDEPSNHLDIDAVNALIQGLATFKGGVLMVSHDQFLIESTVDELWMCEEGFVSPFRGTFDEYKSRLRGHAVGTKM</sequence>
<dbReference type="Pfam" id="PF12848">
    <property type="entry name" value="ABC_tran_Xtn"/>
    <property type="match status" value="2"/>
</dbReference>
<dbReference type="InterPro" id="IPR032781">
    <property type="entry name" value="ABC_tran_Xtn"/>
</dbReference>
<dbReference type="CDD" id="cd03221">
    <property type="entry name" value="ABCF_EF-3"/>
    <property type="match status" value="1"/>
</dbReference>
<accession>A0A2J7ZLU2</accession>
<protein>
    <submittedName>
        <fullName evidence="6">ABC transporter F family member 3</fullName>
    </submittedName>
</protein>
<comment type="caution">
    <text evidence="6">The sequence shown here is derived from an EMBL/GenBank/DDBJ whole genome shotgun (WGS) entry which is preliminary data.</text>
</comment>
<evidence type="ECO:0000256" key="3">
    <source>
        <dbReference type="ARBA" id="ARBA00022840"/>
    </source>
</evidence>
<dbReference type="SMART" id="SM00382">
    <property type="entry name" value="AAA"/>
    <property type="match status" value="2"/>
</dbReference>
<dbReference type="InterPro" id="IPR027417">
    <property type="entry name" value="P-loop_NTPase"/>
</dbReference>
<dbReference type="InterPro" id="IPR003439">
    <property type="entry name" value="ABC_transporter-like_ATP-bd"/>
</dbReference>
<evidence type="ECO:0000256" key="1">
    <source>
        <dbReference type="ARBA" id="ARBA00022737"/>
    </source>
</evidence>
<keyword evidence="2" id="KW-0547">Nucleotide-binding</keyword>
<dbReference type="GO" id="GO:0016887">
    <property type="term" value="F:ATP hydrolysis activity"/>
    <property type="evidence" value="ECO:0007669"/>
    <property type="project" value="InterPro"/>
</dbReference>
<dbReference type="InterPro" id="IPR050611">
    <property type="entry name" value="ABCF"/>
</dbReference>
<name>A0A2J7ZLU2_9CHLO</name>
<keyword evidence="7" id="KW-1185">Reference proteome</keyword>
<feature type="domain" description="ABC transporter" evidence="5">
    <location>
        <begin position="305"/>
        <end position="524"/>
    </location>
</feature>
<organism evidence="6 7">
    <name type="scientific">Tetrabaena socialis</name>
    <dbReference type="NCBI Taxonomy" id="47790"/>
    <lineage>
        <taxon>Eukaryota</taxon>
        <taxon>Viridiplantae</taxon>
        <taxon>Chlorophyta</taxon>
        <taxon>core chlorophytes</taxon>
        <taxon>Chlorophyceae</taxon>
        <taxon>CS clade</taxon>
        <taxon>Chlamydomonadales</taxon>
        <taxon>Tetrabaenaceae</taxon>
        <taxon>Tetrabaena</taxon>
    </lineage>
</organism>
<dbReference type="OrthoDB" id="2110130at2759"/>
<dbReference type="GO" id="GO:0005524">
    <property type="term" value="F:ATP binding"/>
    <property type="evidence" value="ECO:0007669"/>
    <property type="project" value="UniProtKB-KW"/>
</dbReference>
<reference evidence="6 7" key="1">
    <citation type="journal article" date="2017" name="Mol. Biol. Evol.">
        <title>The 4-celled Tetrabaena socialis nuclear genome reveals the essential components for genetic control of cell number at the origin of multicellularity in the volvocine lineage.</title>
        <authorList>
            <person name="Featherston J."/>
            <person name="Arakaki Y."/>
            <person name="Hanschen E.R."/>
            <person name="Ferris P.J."/>
            <person name="Michod R.E."/>
            <person name="Olson B.J.S.C."/>
            <person name="Nozaki H."/>
            <person name="Durand P.M."/>
        </authorList>
    </citation>
    <scope>NUCLEOTIDE SEQUENCE [LARGE SCALE GENOMIC DNA]</scope>
    <source>
        <strain evidence="6 7">NIES-571</strain>
    </source>
</reference>
<dbReference type="AlphaFoldDB" id="A0A2J7ZLU2"/>
<proteinExistence type="predicted"/>
<dbReference type="Gene3D" id="3.40.50.300">
    <property type="entry name" value="P-loop containing nucleotide triphosphate hydrolases"/>
    <property type="match status" value="3"/>
</dbReference>
<keyword evidence="3" id="KW-0067">ATP-binding</keyword>
<dbReference type="Pfam" id="PF00005">
    <property type="entry name" value="ABC_tran"/>
    <property type="match status" value="1"/>
</dbReference>
<gene>
    <name evidence="6" type="ORF">TSOC_012887</name>
</gene>
<evidence type="ECO:0000313" key="7">
    <source>
        <dbReference type="Proteomes" id="UP000236333"/>
    </source>
</evidence>
<keyword evidence="1" id="KW-0677">Repeat</keyword>
<dbReference type="Proteomes" id="UP000236333">
    <property type="component" value="Unassembled WGS sequence"/>
</dbReference>
<evidence type="ECO:0000256" key="2">
    <source>
        <dbReference type="ARBA" id="ARBA00022741"/>
    </source>
</evidence>
<dbReference type="InterPro" id="IPR003593">
    <property type="entry name" value="AAA+_ATPase"/>
</dbReference>
<dbReference type="EMBL" id="PGGS01000966">
    <property type="protein sequence ID" value="PNH01238.1"/>
    <property type="molecule type" value="Genomic_DNA"/>
</dbReference>
<dbReference type="SUPFAM" id="SSF52540">
    <property type="entry name" value="P-loop containing nucleoside triphosphate hydrolases"/>
    <property type="match status" value="2"/>
</dbReference>
<feature type="region of interest" description="Disordered" evidence="4">
    <location>
        <begin position="120"/>
        <end position="144"/>
    </location>
</feature>
<dbReference type="PANTHER" id="PTHR19211:SF117">
    <property type="entry name" value="ATP-BINDING CASSETTE SUB-FAMILY F MEMBER 3"/>
    <property type="match status" value="1"/>
</dbReference>
<dbReference type="PROSITE" id="PS00211">
    <property type="entry name" value="ABC_TRANSPORTER_1"/>
    <property type="match status" value="1"/>
</dbReference>
<dbReference type="InterPro" id="IPR017871">
    <property type="entry name" value="ABC_transporter-like_CS"/>
</dbReference>
<dbReference type="PROSITE" id="PS50893">
    <property type="entry name" value="ABC_TRANSPORTER_2"/>
    <property type="match status" value="1"/>
</dbReference>
<dbReference type="FunFam" id="3.40.50.300:FF:001197">
    <property type="entry name" value="Putative ATP-binding cassette family ATPase"/>
    <property type="match status" value="1"/>
</dbReference>
<evidence type="ECO:0000259" key="5">
    <source>
        <dbReference type="PROSITE" id="PS50893"/>
    </source>
</evidence>
<evidence type="ECO:0000313" key="6">
    <source>
        <dbReference type="EMBL" id="PNH01238.1"/>
    </source>
</evidence>